<dbReference type="OrthoDB" id="5146022at2"/>
<keyword evidence="1" id="KW-1133">Transmembrane helix</keyword>
<organism evidence="2 3">
    <name type="scientific">Paenibacillus athensensis</name>
    <dbReference type="NCBI Taxonomy" id="1967502"/>
    <lineage>
        <taxon>Bacteria</taxon>
        <taxon>Bacillati</taxon>
        <taxon>Bacillota</taxon>
        <taxon>Bacilli</taxon>
        <taxon>Bacillales</taxon>
        <taxon>Paenibacillaceae</taxon>
        <taxon>Paenibacillus</taxon>
    </lineage>
</organism>
<protein>
    <recommendedName>
        <fullName evidence="4">ABC transporter permease</fullName>
    </recommendedName>
</protein>
<evidence type="ECO:0000256" key="1">
    <source>
        <dbReference type="SAM" id="Phobius"/>
    </source>
</evidence>
<keyword evidence="1" id="KW-0812">Transmembrane</keyword>
<name>A0A4Y8PTG4_9BACL</name>
<proteinExistence type="predicted"/>
<feature type="transmembrane region" description="Helical" evidence="1">
    <location>
        <begin position="32"/>
        <end position="49"/>
    </location>
</feature>
<keyword evidence="1" id="KW-0472">Membrane</keyword>
<evidence type="ECO:0000313" key="3">
    <source>
        <dbReference type="Proteomes" id="UP000298246"/>
    </source>
</evidence>
<accession>A0A4Y8PTG4</accession>
<evidence type="ECO:0008006" key="4">
    <source>
        <dbReference type="Google" id="ProtNLM"/>
    </source>
</evidence>
<dbReference type="GO" id="GO:0140359">
    <property type="term" value="F:ABC-type transporter activity"/>
    <property type="evidence" value="ECO:0007669"/>
    <property type="project" value="InterPro"/>
</dbReference>
<dbReference type="EMBL" id="MYFO01000037">
    <property type="protein sequence ID" value="TFE84246.1"/>
    <property type="molecule type" value="Genomic_DNA"/>
</dbReference>
<dbReference type="AlphaFoldDB" id="A0A4Y8PTG4"/>
<dbReference type="Pfam" id="PF12679">
    <property type="entry name" value="ABC2_membrane_2"/>
    <property type="match status" value="1"/>
</dbReference>
<dbReference type="Proteomes" id="UP000298246">
    <property type="component" value="Unassembled WGS sequence"/>
</dbReference>
<feature type="transmembrane region" description="Helical" evidence="1">
    <location>
        <begin position="272"/>
        <end position="292"/>
    </location>
</feature>
<sequence>MVPADGPIASGRRSPMTMYIAATLKELTRKRVFLVTLIITLIFLILFALGVREMAGLNGLDAASPAERLLNGMVLMVLGLFFAQFLAAFFVLFSSMGTITGEQENGLLLAVAARPIPRWRLFTAKWLGHAVWIAVYSSALFLAIALTLHTQAHLPLLAGYLLRGWLLFMWMPLLLLTLTMLGSVYLPMLGNGIFAALLYGFSLFNGLVEGISVYGGVHPVIQKFNFLIGLLLPTDSIYRRSLYEVLGGADWAGLAIGDMGPFSMNSIPSNAFLLYTVGYAIVLLLLGCRAFGRKDL</sequence>
<feature type="transmembrane region" description="Helical" evidence="1">
    <location>
        <begin position="69"/>
        <end position="93"/>
    </location>
</feature>
<feature type="transmembrane region" description="Helical" evidence="1">
    <location>
        <begin position="193"/>
        <end position="217"/>
    </location>
</feature>
<feature type="transmembrane region" description="Helical" evidence="1">
    <location>
        <begin position="126"/>
        <end position="145"/>
    </location>
</feature>
<comment type="caution">
    <text evidence="2">The sequence shown here is derived from an EMBL/GenBank/DDBJ whole genome shotgun (WGS) entry which is preliminary data.</text>
</comment>
<dbReference type="GO" id="GO:0005886">
    <property type="term" value="C:plasma membrane"/>
    <property type="evidence" value="ECO:0007669"/>
    <property type="project" value="UniProtKB-SubCell"/>
</dbReference>
<feature type="transmembrane region" description="Helical" evidence="1">
    <location>
        <begin position="165"/>
        <end position="186"/>
    </location>
</feature>
<evidence type="ECO:0000313" key="2">
    <source>
        <dbReference type="EMBL" id="TFE84246.1"/>
    </source>
</evidence>
<keyword evidence="3" id="KW-1185">Reference proteome</keyword>
<gene>
    <name evidence="2" type="ORF">B5M42_20965</name>
</gene>
<reference evidence="2 3" key="1">
    <citation type="submission" date="2017-03" db="EMBL/GenBank/DDBJ databases">
        <title>Isolation of Levoglucosan Utilizing Bacteria.</title>
        <authorList>
            <person name="Arya A.S."/>
        </authorList>
    </citation>
    <scope>NUCLEOTIDE SEQUENCE [LARGE SCALE GENOMIC DNA]</scope>
    <source>
        <strain evidence="2 3">MEC069</strain>
    </source>
</reference>